<reference evidence="2 3" key="1">
    <citation type="submission" date="2014-04" db="EMBL/GenBank/DDBJ databases">
        <title>Draft genome sequence of Photobacterium halotolerans S2753: a solonamide, ngercheumicin and holomycin producer.</title>
        <authorList>
            <person name="Machado H.R."/>
            <person name="Gram L."/>
        </authorList>
    </citation>
    <scope>NUCLEOTIDE SEQUENCE [LARGE SCALE GENOMIC DNA]</scope>
    <source>
        <strain evidence="2 3">S2753</strain>
    </source>
</reference>
<evidence type="ECO:0000313" key="3">
    <source>
        <dbReference type="Proteomes" id="UP000027192"/>
    </source>
</evidence>
<dbReference type="InterPro" id="IPR021370">
    <property type="entry name" value="DUF2987"/>
</dbReference>
<sequence>MAKNSFLLAACAAALLGASTQSWAQNIEMRYSNLFSKLKHNVESSHPDVQIALYLIDQQTGQTCVVHKGWMQKEEHYEALVIPADNALVVPLDNNLRQANPDVTFVINDGIVCDLSMQVIAAKPFGTSVTKAELVALLPQMDTLLSDLGGMFSSWFMPEVTGVVLHFNQGRSGVIEVSDNSTIAIQDGKAIVNVKELPENAVLRLPYPAEKVTPWLASSSSS</sequence>
<gene>
    <name evidence="2" type="ORF">EA58_10520</name>
</gene>
<evidence type="ECO:0000256" key="1">
    <source>
        <dbReference type="SAM" id="SignalP"/>
    </source>
</evidence>
<evidence type="ECO:0008006" key="4">
    <source>
        <dbReference type="Google" id="ProtNLM"/>
    </source>
</evidence>
<evidence type="ECO:0000313" key="2">
    <source>
        <dbReference type="EMBL" id="KDM91454.1"/>
    </source>
</evidence>
<organism evidence="2 3">
    <name type="scientific">Photobacterium galatheae</name>
    <dbReference type="NCBI Taxonomy" id="1654360"/>
    <lineage>
        <taxon>Bacteria</taxon>
        <taxon>Pseudomonadati</taxon>
        <taxon>Pseudomonadota</taxon>
        <taxon>Gammaproteobacteria</taxon>
        <taxon>Vibrionales</taxon>
        <taxon>Vibrionaceae</taxon>
        <taxon>Photobacterium</taxon>
    </lineage>
</organism>
<protein>
    <recommendedName>
        <fullName evidence="4">DUF2987 domain-containing protein</fullName>
    </recommendedName>
</protein>
<feature type="signal peptide" evidence="1">
    <location>
        <begin position="1"/>
        <end position="24"/>
    </location>
</feature>
<dbReference type="AlphaFoldDB" id="A0A066RM71"/>
<dbReference type="STRING" id="1654360.EA58_10520"/>
<comment type="caution">
    <text evidence="2">The sequence shown here is derived from an EMBL/GenBank/DDBJ whole genome shotgun (WGS) entry which is preliminary data.</text>
</comment>
<name>A0A066RM71_9GAMM</name>
<feature type="chain" id="PRO_5001625819" description="DUF2987 domain-containing protein" evidence="1">
    <location>
        <begin position="25"/>
        <end position="222"/>
    </location>
</feature>
<proteinExistence type="predicted"/>
<dbReference type="Pfam" id="PF11205">
    <property type="entry name" value="DUF2987"/>
    <property type="match status" value="1"/>
</dbReference>
<keyword evidence="1" id="KW-0732">Signal</keyword>
<keyword evidence="3" id="KW-1185">Reference proteome</keyword>
<dbReference type="RefSeq" id="WP_036752033.1">
    <property type="nucleotide sequence ID" value="NZ_JAGSGC010000006.1"/>
</dbReference>
<dbReference type="Proteomes" id="UP000027192">
    <property type="component" value="Unassembled WGS sequence"/>
</dbReference>
<dbReference type="OrthoDB" id="5815145at2"/>
<dbReference type="EMBL" id="JMIB01000021">
    <property type="protein sequence ID" value="KDM91454.1"/>
    <property type="molecule type" value="Genomic_DNA"/>
</dbReference>
<accession>A0A066RM71</accession>